<reference evidence="2 3" key="1">
    <citation type="submission" date="2019-03" db="EMBL/GenBank/DDBJ databases">
        <title>Diversity of the mouse oral microbiome.</title>
        <authorList>
            <person name="Joseph S."/>
            <person name="Aduse-Opoku J."/>
            <person name="Curtis M."/>
            <person name="Wade W."/>
            <person name="Hashim A."/>
        </authorList>
    </citation>
    <scope>NUCLEOTIDE SEQUENCE [LARGE SCALE GENOMIC DNA]</scope>
    <source>
        <strain evidence="3">irhom_31</strain>
    </source>
</reference>
<evidence type="ECO:0000313" key="2">
    <source>
        <dbReference type="EMBL" id="TFU22930.1"/>
    </source>
</evidence>
<gene>
    <name evidence="2" type="ORF">E4U03_04760</name>
</gene>
<dbReference type="EMBL" id="SPQC01000012">
    <property type="protein sequence ID" value="TFU22930.1"/>
    <property type="molecule type" value="Genomic_DNA"/>
</dbReference>
<keyword evidence="1" id="KW-0812">Transmembrane</keyword>
<name>A0A4Y9F4I3_9MICC</name>
<accession>A0A4Y9F4I3</accession>
<proteinExistence type="predicted"/>
<feature type="transmembrane region" description="Helical" evidence="1">
    <location>
        <begin position="40"/>
        <end position="61"/>
    </location>
</feature>
<protein>
    <submittedName>
        <fullName evidence="2">Uncharacterized protein</fullName>
    </submittedName>
</protein>
<dbReference type="RefSeq" id="WP_135011993.1">
    <property type="nucleotide sequence ID" value="NZ_JADGLK010000012.1"/>
</dbReference>
<evidence type="ECO:0000313" key="3">
    <source>
        <dbReference type="Proteomes" id="UP000297951"/>
    </source>
</evidence>
<dbReference type="Proteomes" id="UP000297951">
    <property type="component" value="Unassembled WGS sequence"/>
</dbReference>
<organism evidence="2 3">
    <name type="scientific">Rothia nasimurium</name>
    <dbReference type="NCBI Taxonomy" id="85336"/>
    <lineage>
        <taxon>Bacteria</taxon>
        <taxon>Bacillati</taxon>
        <taxon>Actinomycetota</taxon>
        <taxon>Actinomycetes</taxon>
        <taxon>Micrococcales</taxon>
        <taxon>Micrococcaceae</taxon>
        <taxon>Rothia</taxon>
    </lineage>
</organism>
<keyword evidence="1" id="KW-0472">Membrane</keyword>
<comment type="caution">
    <text evidence="2">The sequence shown here is derived from an EMBL/GenBank/DDBJ whole genome shotgun (WGS) entry which is preliminary data.</text>
</comment>
<keyword evidence="1" id="KW-1133">Transmembrane helix</keyword>
<dbReference type="PROSITE" id="PS51257">
    <property type="entry name" value="PROKAR_LIPOPROTEIN"/>
    <property type="match status" value="1"/>
</dbReference>
<evidence type="ECO:0000256" key="1">
    <source>
        <dbReference type="SAM" id="Phobius"/>
    </source>
</evidence>
<sequence>MKELVLAILAGICVYATLLACAIALEALGVWLYGWGNVGALYMLMLPVGLVPAGLTVWYVYEDVLS</sequence>
<dbReference type="AlphaFoldDB" id="A0A4Y9F4I3"/>